<reference evidence="2" key="1">
    <citation type="submission" date="2020-06" db="EMBL/GenBank/DDBJ databases">
        <authorList>
            <person name="Li T."/>
            <person name="Hu X."/>
            <person name="Zhang T."/>
            <person name="Song X."/>
            <person name="Zhang H."/>
            <person name="Dai N."/>
            <person name="Sheng W."/>
            <person name="Hou X."/>
            <person name="Wei L."/>
        </authorList>
    </citation>
    <scope>NUCLEOTIDE SEQUENCE</scope>
    <source>
        <strain evidence="2">KEN1</strain>
        <tissue evidence="2">Leaf</tissue>
    </source>
</reference>
<proteinExistence type="predicted"/>
<evidence type="ECO:0000313" key="2">
    <source>
        <dbReference type="EMBL" id="KAL0454787.1"/>
    </source>
</evidence>
<gene>
    <name evidence="2" type="ORF">Slati_0817900</name>
</gene>
<dbReference type="EMBL" id="JACGWN010000003">
    <property type="protein sequence ID" value="KAL0454787.1"/>
    <property type="molecule type" value="Genomic_DNA"/>
</dbReference>
<dbReference type="AlphaFoldDB" id="A0AAW2XPC3"/>
<organism evidence="2">
    <name type="scientific">Sesamum latifolium</name>
    <dbReference type="NCBI Taxonomy" id="2727402"/>
    <lineage>
        <taxon>Eukaryota</taxon>
        <taxon>Viridiplantae</taxon>
        <taxon>Streptophyta</taxon>
        <taxon>Embryophyta</taxon>
        <taxon>Tracheophyta</taxon>
        <taxon>Spermatophyta</taxon>
        <taxon>Magnoliopsida</taxon>
        <taxon>eudicotyledons</taxon>
        <taxon>Gunneridae</taxon>
        <taxon>Pentapetalae</taxon>
        <taxon>asterids</taxon>
        <taxon>lamiids</taxon>
        <taxon>Lamiales</taxon>
        <taxon>Pedaliaceae</taxon>
        <taxon>Sesamum</taxon>
    </lineage>
</organism>
<accession>A0AAW2XPC3</accession>
<comment type="caution">
    <text evidence="2">The sequence shown here is derived from an EMBL/GenBank/DDBJ whole genome shotgun (WGS) entry which is preliminary data.</text>
</comment>
<feature type="region of interest" description="Disordered" evidence="1">
    <location>
        <begin position="44"/>
        <end position="84"/>
    </location>
</feature>
<protein>
    <submittedName>
        <fullName evidence="2">Uncharacterized protein</fullName>
    </submittedName>
</protein>
<name>A0AAW2XPC3_9LAMI</name>
<sequence length="164" mass="18617">MSQLKLFQDGGVHILHEVEVPTYRGIGEEKGDRRLARECHANILKKKTGPPTERKAQVPNKAKTNAEVTHDHALPLLEQPEQQVKKRRVEEEKLAAVEELKDIQVVEGEPKKATSIRTTMEQRMEEELVHFLKANSDVFAWTVHDLVGIGPKVMTNKLNVNPTF</sequence>
<reference evidence="2" key="2">
    <citation type="journal article" date="2024" name="Plant">
        <title>Genomic evolution and insights into agronomic trait innovations of Sesamum species.</title>
        <authorList>
            <person name="Miao H."/>
            <person name="Wang L."/>
            <person name="Qu L."/>
            <person name="Liu H."/>
            <person name="Sun Y."/>
            <person name="Le M."/>
            <person name="Wang Q."/>
            <person name="Wei S."/>
            <person name="Zheng Y."/>
            <person name="Lin W."/>
            <person name="Duan Y."/>
            <person name="Cao H."/>
            <person name="Xiong S."/>
            <person name="Wang X."/>
            <person name="Wei L."/>
            <person name="Li C."/>
            <person name="Ma Q."/>
            <person name="Ju M."/>
            <person name="Zhao R."/>
            <person name="Li G."/>
            <person name="Mu C."/>
            <person name="Tian Q."/>
            <person name="Mei H."/>
            <person name="Zhang T."/>
            <person name="Gao T."/>
            <person name="Zhang H."/>
        </authorList>
    </citation>
    <scope>NUCLEOTIDE SEQUENCE</scope>
    <source>
        <strain evidence="2">KEN1</strain>
    </source>
</reference>
<evidence type="ECO:0000256" key="1">
    <source>
        <dbReference type="SAM" id="MobiDB-lite"/>
    </source>
</evidence>